<evidence type="ECO:0000256" key="1">
    <source>
        <dbReference type="ARBA" id="ARBA00004651"/>
    </source>
</evidence>
<sequence length="148" mass="16515">MRKLIAAVLVSLITLTCVSPCLADSPDQAIRLVKKAAAFYKEQGLEKALEEFSNPKGQFKEGEVYIFAYDLTGTMLAHPNPALIGQNLTDVPDANGKLFRKEFVTVAMTKGSGWVDYKYQNPKTKQMEQKTTYVEKVEDIIICCGIFK</sequence>
<gene>
    <name evidence="8" type="ORF">GMLC_11740</name>
</gene>
<feature type="domain" description="Single Cache" evidence="7">
    <location>
        <begin position="18"/>
        <end position="101"/>
    </location>
</feature>
<dbReference type="SMART" id="SM01049">
    <property type="entry name" value="Cache_2"/>
    <property type="match status" value="1"/>
</dbReference>
<keyword evidence="4" id="KW-1133">Transmembrane helix</keyword>
<evidence type="ECO:0000259" key="7">
    <source>
        <dbReference type="SMART" id="SM01049"/>
    </source>
</evidence>
<comment type="subcellular location">
    <subcellularLocation>
        <location evidence="1">Cell membrane</location>
        <topology evidence="1">Multi-pass membrane protein</topology>
    </subcellularLocation>
</comment>
<keyword evidence="9" id="KW-1185">Reference proteome</keyword>
<feature type="signal peptide" evidence="6">
    <location>
        <begin position="1"/>
        <end position="23"/>
    </location>
</feature>
<proteinExistence type="predicted"/>
<evidence type="ECO:0000256" key="2">
    <source>
        <dbReference type="ARBA" id="ARBA00022475"/>
    </source>
</evidence>
<evidence type="ECO:0000256" key="5">
    <source>
        <dbReference type="ARBA" id="ARBA00023136"/>
    </source>
</evidence>
<dbReference type="RefSeq" id="WP_183360131.1">
    <property type="nucleotide sequence ID" value="NZ_BLXZ01000002.1"/>
</dbReference>
<dbReference type="EMBL" id="BLXZ01000002">
    <property type="protein sequence ID" value="GFO67595.1"/>
    <property type="molecule type" value="Genomic_DNA"/>
</dbReference>
<keyword evidence="5" id="KW-0472">Membrane</keyword>
<keyword evidence="6" id="KW-0732">Signal</keyword>
<organism evidence="8 9">
    <name type="scientific">Geomonas limicola</name>
    <dbReference type="NCBI Taxonomy" id="2740186"/>
    <lineage>
        <taxon>Bacteria</taxon>
        <taxon>Pseudomonadati</taxon>
        <taxon>Thermodesulfobacteriota</taxon>
        <taxon>Desulfuromonadia</taxon>
        <taxon>Geobacterales</taxon>
        <taxon>Geobacteraceae</taxon>
        <taxon>Geomonas</taxon>
    </lineage>
</organism>
<evidence type="ECO:0000256" key="3">
    <source>
        <dbReference type="ARBA" id="ARBA00022692"/>
    </source>
</evidence>
<dbReference type="Proteomes" id="UP000587586">
    <property type="component" value="Unassembled WGS sequence"/>
</dbReference>
<reference evidence="9" key="1">
    <citation type="submission" date="2020-06" db="EMBL/GenBank/DDBJ databases">
        <title>Draft genomic sequecing of Geomonas sp. Red745.</title>
        <authorList>
            <person name="Itoh H."/>
            <person name="Xu Z.X."/>
            <person name="Ushijima N."/>
            <person name="Masuda Y."/>
            <person name="Shiratori Y."/>
            <person name="Senoo K."/>
        </authorList>
    </citation>
    <scope>NUCLEOTIDE SEQUENCE [LARGE SCALE GENOMIC DNA]</scope>
    <source>
        <strain evidence="9">Red745</strain>
    </source>
</reference>
<dbReference type="Pfam" id="PF17200">
    <property type="entry name" value="sCache_2"/>
    <property type="match status" value="1"/>
</dbReference>
<evidence type="ECO:0000313" key="8">
    <source>
        <dbReference type="EMBL" id="GFO67595.1"/>
    </source>
</evidence>
<dbReference type="InterPro" id="IPR033480">
    <property type="entry name" value="sCache_2"/>
</dbReference>
<accession>A0A6V8N4W5</accession>
<evidence type="ECO:0000256" key="6">
    <source>
        <dbReference type="SAM" id="SignalP"/>
    </source>
</evidence>
<evidence type="ECO:0000313" key="9">
    <source>
        <dbReference type="Proteomes" id="UP000587586"/>
    </source>
</evidence>
<name>A0A6V8N4W5_9BACT</name>
<dbReference type="GO" id="GO:0005886">
    <property type="term" value="C:plasma membrane"/>
    <property type="evidence" value="ECO:0007669"/>
    <property type="project" value="UniProtKB-SubCell"/>
</dbReference>
<keyword evidence="2" id="KW-1003">Cell membrane</keyword>
<protein>
    <recommendedName>
        <fullName evidence="7">Single Cache domain-containing protein</fullName>
    </recommendedName>
</protein>
<dbReference type="Gene3D" id="3.30.450.20">
    <property type="entry name" value="PAS domain"/>
    <property type="match status" value="1"/>
</dbReference>
<evidence type="ECO:0000256" key="4">
    <source>
        <dbReference type="ARBA" id="ARBA00022989"/>
    </source>
</evidence>
<feature type="chain" id="PRO_5027758081" description="Single Cache domain-containing protein" evidence="6">
    <location>
        <begin position="24"/>
        <end position="148"/>
    </location>
</feature>
<keyword evidence="3" id="KW-0812">Transmembrane</keyword>
<dbReference type="AlphaFoldDB" id="A0A6V8N4W5"/>
<comment type="caution">
    <text evidence="8">The sequence shown here is derived from an EMBL/GenBank/DDBJ whole genome shotgun (WGS) entry which is preliminary data.</text>
</comment>